<dbReference type="InterPro" id="IPR027405">
    <property type="entry name" value="YidB-like"/>
</dbReference>
<gene>
    <name evidence="1" type="ORF">PRZ03_04550</name>
</gene>
<reference evidence="1 2" key="1">
    <citation type="submission" date="2022-10" db="EMBL/GenBank/DDBJ databases">
        <title>Paucibacter sp. hw1 Genome sequencing.</title>
        <authorList>
            <person name="Park S."/>
        </authorList>
    </citation>
    <scope>NUCLEOTIDE SEQUENCE [LARGE SCALE GENOMIC DNA]</scope>
    <source>
        <strain evidence="2">hw1</strain>
    </source>
</reference>
<organism evidence="1 2">
    <name type="scientific">Roseateles albus</name>
    <dbReference type="NCBI Taxonomy" id="2987525"/>
    <lineage>
        <taxon>Bacteria</taxon>
        <taxon>Pseudomonadati</taxon>
        <taxon>Pseudomonadota</taxon>
        <taxon>Betaproteobacteria</taxon>
        <taxon>Burkholderiales</taxon>
        <taxon>Sphaerotilaceae</taxon>
        <taxon>Roseateles</taxon>
    </lineage>
</organism>
<dbReference type="Proteomes" id="UP001221189">
    <property type="component" value="Unassembled WGS sequence"/>
</dbReference>
<sequence>MGLMDSLIGAATQALAGQGQGHGGSGPDWVGIVSGLLANGSAQGGLGGLLKQLEGAGLGEQVQSWVGHGANQPVSGDQLSSALGGDLMSQLAAQAGVSHAEAGSQLSQMLPEIINMLTPHGEVPAAGAGGLGDLAGMLGGLLKQA</sequence>
<comment type="caution">
    <text evidence="1">The sequence shown here is derived from an EMBL/GenBank/DDBJ whole genome shotgun (WGS) entry which is preliminary data.</text>
</comment>
<dbReference type="InterPro" id="IPR045372">
    <property type="entry name" value="YidB"/>
</dbReference>
<name>A0ABT5KA63_9BURK</name>
<evidence type="ECO:0000313" key="1">
    <source>
        <dbReference type="EMBL" id="MDC8770832.1"/>
    </source>
</evidence>
<accession>A0ABT5KA63</accession>
<dbReference type="Gene3D" id="1.10.10.690">
    <property type="entry name" value="YidB-like"/>
    <property type="match status" value="1"/>
</dbReference>
<protein>
    <submittedName>
        <fullName evidence="1">YidB family protein</fullName>
    </submittedName>
</protein>
<dbReference type="Pfam" id="PF20159">
    <property type="entry name" value="YidB"/>
    <property type="match status" value="1"/>
</dbReference>
<keyword evidence="2" id="KW-1185">Reference proteome</keyword>
<dbReference type="EMBL" id="JAQQXT010000002">
    <property type="protein sequence ID" value="MDC8770832.1"/>
    <property type="molecule type" value="Genomic_DNA"/>
</dbReference>
<evidence type="ECO:0000313" key="2">
    <source>
        <dbReference type="Proteomes" id="UP001221189"/>
    </source>
</evidence>
<proteinExistence type="predicted"/>
<dbReference type="SUPFAM" id="SSF140804">
    <property type="entry name" value="YidB-like"/>
    <property type="match status" value="1"/>
</dbReference>